<gene>
    <name evidence="10" type="ORF">Mucpa_2504</name>
</gene>
<dbReference type="GO" id="GO:0045436">
    <property type="term" value="F:lycopene beta cyclase activity"/>
    <property type="evidence" value="ECO:0007669"/>
    <property type="project" value="UniProtKB-ARBA"/>
</dbReference>
<sequence length="227" mass="26642">MKYTYLLINLSTLFFPVVLSFDKRVAFYKSWRYIWPGMGITGLLFLVWDVLFTIKGVWSFNAGYILGITFFKLPLEEILFFLTVPFACVFIYQCLKYYVKWQPSDFVINLVCSAVLVYGILNCCFNYHHLYTLVTFGTLVPLLIYVQFFLRAPWLNRFFMAYAVTLIPFYIVNGFLTSIPVVLYNNAENLGKRIGTIPVEDHFYCMALLLMNIGFFEFFKSRKIVAR</sequence>
<dbReference type="GO" id="GO:0016117">
    <property type="term" value="P:carotenoid biosynthetic process"/>
    <property type="evidence" value="ECO:0007669"/>
    <property type="project" value="UniProtKB-KW"/>
</dbReference>
<feature type="transmembrane region" description="Helical" evidence="8">
    <location>
        <begin position="201"/>
        <end position="219"/>
    </location>
</feature>
<protein>
    <submittedName>
        <fullName evidence="10">Lycopene cyclase domain protein</fullName>
    </submittedName>
</protein>
<feature type="transmembrane region" description="Helical" evidence="8">
    <location>
        <begin position="33"/>
        <end position="58"/>
    </location>
</feature>
<comment type="pathway">
    <text evidence="2">Carotenoid biosynthesis.</text>
</comment>
<dbReference type="OrthoDB" id="5195186at2"/>
<feature type="transmembrane region" description="Helical" evidence="8">
    <location>
        <begin position="6"/>
        <end position="21"/>
    </location>
</feature>
<dbReference type="GO" id="GO:0016872">
    <property type="term" value="F:intramolecular lyase activity"/>
    <property type="evidence" value="ECO:0007669"/>
    <property type="project" value="InterPro"/>
</dbReference>
<accession>H1XZH5</accession>
<keyword evidence="4" id="KW-0125">Carotenoid biosynthesis</keyword>
<evidence type="ECO:0000259" key="9">
    <source>
        <dbReference type="Pfam" id="PF18916"/>
    </source>
</evidence>
<name>H1XZH5_9SPHI</name>
<evidence type="ECO:0000256" key="4">
    <source>
        <dbReference type="ARBA" id="ARBA00022746"/>
    </source>
</evidence>
<dbReference type="eggNOG" id="ENOG502ZZTD">
    <property type="taxonomic scope" value="Bacteria"/>
</dbReference>
<keyword evidence="5 8" id="KW-1133">Transmembrane helix</keyword>
<evidence type="ECO:0000313" key="10">
    <source>
        <dbReference type="EMBL" id="EHQ26619.1"/>
    </source>
</evidence>
<dbReference type="STRING" id="714943.Mucpa_2504"/>
<keyword evidence="7" id="KW-0413">Isomerase</keyword>
<dbReference type="HOGENOM" id="CLU_083013_0_0_10"/>
<dbReference type="GO" id="GO:0016020">
    <property type="term" value="C:membrane"/>
    <property type="evidence" value="ECO:0007669"/>
    <property type="project" value="UniProtKB-SubCell"/>
</dbReference>
<keyword evidence="11" id="KW-1185">Reference proteome</keyword>
<organism evidence="10 11">
    <name type="scientific">Mucilaginibacter paludis DSM 18603</name>
    <dbReference type="NCBI Taxonomy" id="714943"/>
    <lineage>
        <taxon>Bacteria</taxon>
        <taxon>Pseudomonadati</taxon>
        <taxon>Bacteroidota</taxon>
        <taxon>Sphingobacteriia</taxon>
        <taxon>Sphingobacteriales</taxon>
        <taxon>Sphingobacteriaceae</taxon>
        <taxon>Mucilaginibacter</taxon>
    </lineage>
</organism>
<evidence type="ECO:0000256" key="6">
    <source>
        <dbReference type="ARBA" id="ARBA00023136"/>
    </source>
</evidence>
<feature type="domain" description="Lycopene cyclase" evidence="9">
    <location>
        <begin position="3"/>
        <end position="95"/>
    </location>
</feature>
<dbReference type="Proteomes" id="UP000002774">
    <property type="component" value="Chromosome"/>
</dbReference>
<dbReference type="NCBIfam" id="TIGR03462">
    <property type="entry name" value="CarR_dom_SF"/>
    <property type="match status" value="2"/>
</dbReference>
<evidence type="ECO:0000256" key="7">
    <source>
        <dbReference type="ARBA" id="ARBA00023235"/>
    </source>
</evidence>
<feature type="transmembrane region" description="Helical" evidence="8">
    <location>
        <begin position="127"/>
        <end position="146"/>
    </location>
</feature>
<evidence type="ECO:0000313" key="11">
    <source>
        <dbReference type="Proteomes" id="UP000002774"/>
    </source>
</evidence>
<proteinExistence type="predicted"/>
<reference evidence="10" key="1">
    <citation type="submission" date="2011-09" db="EMBL/GenBank/DDBJ databases">
        <title>The permanent draft genome of Mucilaginibacter paludis DSM 18603.</title>
        <authorList>
            <consortium name="US DOE Joint Genome Institute (JGI-PGF)"/>
            <person name="Lucas S."/>
            <person name="Han J."/>
            <person name="Lapidus A."/>
            <person name="Bruce D."/>
            <person name="Goodwin L."/>
            <person name="Pitluck S."/>
            <person name="Peters L."/>
            <person name="Kyrpides N."/>
            <person name="Mavromatis K."/>
            <person name="Ivanova N."/>
            <person name="Mikhailova N."/>
            <person name="Held B."/>
            <person name="Detter J.C."/>
            <person name="Tapia R."/>
            <person name="Han C."/>
            <person name="Land M."/>
            <person name="Hauser L."/>
            <person name="Markowitz V."/>
            <person name="Cheng J.-F."/>
            <person name="Hugenholtz P."/>
            <person name="Woyke T."/>
            <person name="Wu D."/>
            <person name="Tindall B."/>
            <person name="Brambilla E."/>
            <person name="Klenk H.-P."/>
            <person name="Eisen J.A."/>
        </authorList>
    </citation>
    <scope>NUCLEOTIDE SEQUENCE [LARGE SCALE GENOMIC DNA]</scope>
    <source>
        <strain evidence="10">DSM 18603</strain>
    </source>
</reference>
<evidence type="ECO:0000256" key="8">
    <source>
        <dbReference type="SAM" id="Phobius"/>
    </source>
</evidence>
<keyword evidence="6 8" id="KW-0472">Membrane</keyword>
<feature type="transmembrane region" description="Helical" evidence="8">
    <location>
        <begin position="158"/>
        <end position="181"/>
    </location>
</feature>
<feature type="transmembrane region" description="Helical" evidence="8">
    <location>
        <begin position="78"/>
        <end position="99"/>
    </location>
</feature>
<dbReference type="Pfam" id="PF18916">
    <property type="entry name" value="Lycopene_cyc"/>
    <property type="match status" value="2"/>
</dbReference>
<evidence type="ECO:0000256" key="3">
    <source>
        <dbReference type="ARBA" id="ARBA00022692"/>
    </source>
</evidence>
<dbReference type="RefSeq" id="WP_008506734.1">
    <property type="nucleotide sequence ID" value="NZ_CM001403.1"/>
</dbReference>
<dbReference type="EMBL" id="CM001403">
    <property type="protein sequence ID" value="EHQ26619.1"/>
    <property type="molecule type" value="Genomic_DNA"/>
</dbReference>
<dbReference type="InterPro" id="IPR017825">
    <property type="entry name" value="Lycopene_cyclase_dom"/>
</dbReference>
<evidence type="ECO:0000256" key="2">
    <source>
        <dbReference type="ARBA" id="ARBA00004829"/>
    </source>
</evidence>
<keyword evidence="3 8" id="KW-0812">Transmembrane</keyword>
<feature type="transmembrane region" description="Helical" evidence="8">
    <location>
        <begin position="106"/>
        <end position="121"/>
    </location>
</feature>
<evidence type="ECO:0000256" key="1">
    <source>
        <dbReference type="ARBA" id="ARBA00004141"/>
    </source>
</evidence>
<comment type="subcellular location">
    <subcellularLocation>
        <location evidence="1">Membrane</location>
        <topology evidence="1">Multi-pass membrane protein</topology>
    </subcellularLocation>
</comment>
<evidence type="ECO:0000256" key="5">
    <source>
        <dbReference type="ARBA" id="ARBA00022989"/>
    </source>
</evidence>
<feature type="domain" description="Lycopene cyclase" evidence="9">
    <location>
        <begin position="129"/>
        <end position="219"/>
    </location>
</feature>
<dbReference type="AlphaFoldDB" id="H1XZH5"/>